<sequence>MNRSGSGDRARALQEATYEALERSFRASPVPMYGLRTPWLSPSYLGESHTVNGILQSVTLIYGSWDTDQPHVRVTTWRDLPGQDFVPDAPADLLAAPPDPVTVTIDADPAPGTLAQLPTTAWLLRTGHAPLHVLATGRGPIGELAFEPLTDLQPLINARRAYLASRRPKG</sequence>
<comment type="caution">
    <text evidence="1">The sequence shown here is derived from an EMBL/GenBank/DDBJ whole genome shotgun (WGS) entry which is preliminary data.</text>
</comment>
<keyword evidence="2" id="KW-1185">Reference proteome</keyword>
<evidence type="ECO:0000313" key="1">
    <source>
        <dbReference type="EMBL" id="MBM9503767.1"/>
    </source>
</evidence>
<dbReference type="Proteomes" id="UP000749040">
    <property type="component" value="Unassembled WGS sequence"/>
</dbReference>
<organism evidence="1 2">
    <name type="scientific">Actinacidiphila acididurans</name>
    <dbReference type="NCBI Taxonomy" id="2784346"/>
    <lineage>
        <taxon>Bacteria</taxon>
        <taxon>Bacillati</taxon>
        <taxon>Actinomycetota</taxon>
        <taxon>Actinomycetes</taxon>
        <taxon>Kitasatosporales</taxon>
        <taxon>Streptomycetaceae</taxon>
        <taxon>Actinacidiphila</taxon>
    </lineage>
</organism>
<proteinExistence type="predicted"/>
<accession>A0ABS2TLT1</accession>
<name>A0ABS2TLT1_9ACTN</name>
<dbReference type="EMBL" id="JADKYB010000002">
    <property type="protein sequence ID" value="MBM9503767.1"/>
    <property type="molecule type" value="Genomic_DNA"/>
</dbReference>
<reference evidence="1 2" key="1">
    <citation type="submission" date="2021-01" db="EMBL/GenBank/DDBJ databases">
        <title>Streptomyces acididurans sp. nov., isolated from a peat swamp forest soil.</title>
        <authorList>
            <person name="Chantavorakit T."/>
            <person name="Duangmal K."/>
        </authorList>
    </citation>
    <scope>NUCLEOTIDE SEQUENCE [LARGE SCALE GENOMIC DNA]</scope>
    <source>
        <strain evidence="1 2">KK5PA1</strain>
    </source>
</reference>
<protein>
    <submittedName>
        <fullName evidence="1">Uncharacterized protein</fullName>
    </submittedName>
</protein>
<dbReference type="RefSeq" id="WP_205355629.1">
    <property type="nucleotide sequence ID" value="NZ_JADKYB010000002.1"/>
</dbReference>
<gene>
    <name evidence="1" type="ORF">ITX44_04310</name>
</gene>
<evidence type="ECO:0000313" key="2">
    <source>
        <dbReference type="Proteomes" id="UP000749040"/>
    </source>
</evidence>